<accession>A0ABU3MZX9</accession>
<gene>
    <name evidence="1" type="ORF">MZO42_00005</name>
</gene>
<sequence>MPGLFTVPETKMKLLQLPRCLFGLHQRDRGHAWHDGAVVRSHCTGCGKRMLKDGSGWHLEAAASSPHVTND</sequence>
<organism evidence="1">
    <name type="scientific">Sphingomonas psychrotolerans</name>
    <dbReference type="NCBI Taxonomy" id="1327635"/>
    <lineage>
        <taxon>Bacteria</taxon>
        <taxon>Pseudomonadati</taxon>
        <taxon>Pseudomonadota</taxon>
        <taxon>Alphaproteobacteria</taxon>
        <taxon>Sphingomonadales</taxon>
        <taxon>Sphingomonadaceae</taxon>
        <taxon>Sphingomonas</taxon>
    </lineage>
</organism>
<proteinExistence type="predicted"/>
<reference evidence="1" key="1">
    <citation type="submission" date="2022-04" db="EMBL/GenBank/DDBJ databases">
        <title>Tomato heritable bacteria conferring resistance against bacterial wilt.</title>
        <authorList>
            <person name="Yin J."/>
        </authorList>
    </citation>
    <scope>NUCLEOTIDE SEQUENCE</scope>
    <source>
        <strain evidence="1">Cra20</strain>
    </source>
</reference>
<evidence type="ECO:0000313" key="1">
    <source>
        <dbReference type="EMBL" id="MDT8757067.1"/>
    </source>
</evidence>
<dbReference type="EMBL" id="JALMLT010000001">
    <property type="protein sequence ID" value="MDT8757067.1"/>
    <property type="molecule type" value="Genomic_DNA"/>
</dbReference>
<protein>
    <submittedName>
        <fullName evidence="1">Uncharacterized protein</fullName>
    </submittedName>
</protein>
<comment type="caution">
    <text evidence="1">The sequence shown here is derived from an EMBL/GenBank/DDBJ whole genome shotgun (WGS) entry which is preliminary data.</text>
</comment>
<name>A0ABU3MZX9_9SPHN</name>